<feature type="domain" description="CheW-like" evidence="1">
    <location>
        <begin position="11"/>
        <end position="150"/>
    </location>
</feature>
<dbReference type="OrthoDB" id="9794382at2"/>
<dbReference type="Gene3D" id="2.40.50.180">
    <property type="entry name" value="CheA-289, Domain 4"/>
    <property type="match status" value="3"/>
</dbReference>
<proteinExistence type="predicted"/>
<dbReference type="InterPro" id="IPR036061">
    <property type="entry name" value="CheW-like_dom_sf"/>
</dbReference>
<dbReference type="PANTHER" id="PTHR22617:SF23">
    <property type="entry name" value="CHEMOTAXIS PROTEIN CHEW"/>
    <property type="match status" value="1"/>
</dbReference>
<evidence type="ECO:0000313" key="3">
    <source>
        <dbReference type="Proteomes" id="UP000075670"/>
    </source>
</evidence>
<evidence type="ECO:0000259" key="1">
    <source>
        <dbReference type="PROSITE" id="PS50851"/>
    </source>
</evidence>
<dbReference type="CDD" id="cd00732">
    <property type="entry name" value="CheW"/>
    <property type="match status" value="1"/>
</dbReference>
<dbReference type="GO" id="GO:0007165">
    <property type="term" value="P:signal transduction"/>
    <property type="evidence" value="ECO:0007669"/>
    <property type="project" value="InterPro"/>
</dbReference>
<gene>
    <name evidence="2" type="primary">cheW_2</name>
    <name evidence="2" type="ORF">MOMUL_21390</name>
</gene>
<sequence>MAIAGGSVASLDQYVVFRLGQESYGIAIEYLQEIIRVPYVVKVPLTPPYMRGLANLRGNILPIYDTRLRLGINATNDDESNRVIVVNAGGKQAGYVVDRVDGVVDIPGEAVEEFQKKGDTGGYVTRAARVGEGKLVLLIEMDQMLKDVGLNDSSVVSLKDTKEYENLGAKEEESKAEENEQQLLTFQVGKEEYALDIADVQEIVHLPENWNVVPDAPPYVLGLVSLRDRVLPLISMRRLFGLPEGEVAGGRIVVAYVGEGKRVAVGLVVDSVAEVLRVAERLLEPVPAVVRRSGDEFAAICRLTDERMLFTLEASRLLRDVTFLTEWEQGGADEVSAYSHKTLEEERQLVTFFLGEEEFALPIDSVREIIRAGRITAVPRTPDFVKGILNLRGSIVPIIDLRCKFGYPEREIDEQVRILICEGNTSVMGLMVDGVKEVVKISVSSIEATPQVLLKDSIQSFVAGIAKFNGERNVILLDPARVMSWEEGAELMEVVEETDISG</sequence>
<feature type="domain" description="CheW-like" evidence="1">
    <location>
        <begin position="346"/>
        <end position="488"/>
    </location>
</feature>
<protein>
    <submittedName>
        <fullName evidence="2">Chemotaxis protein CheW</fullName>
    </submittedName>
</protein>
<dbReference type="SMART" id="SM00260">
    <property type="entry name" value="CheW"/>
    <property type="match status" value="3"/>
</dbReference>
<dbReference type="PATRIC" id="fig|1122241.3.peg.2280"/>
<dbReference type="GO" id="GO:0005829">
    <property type="term" value="C:cytosol"/>
    <property type="evidence" value="ECO:0007669"/>
    <property type="project" value="TreeGrafter"/>
</dbReference>
<dbReference type="Gene3D" id="2.30.30.40">
    <property type="entry name" value="SH3 Domains"/>
    <property type="match status" value="3"/>
</dbReference>
<dbReference type="EMBL" id="LTBC01000009">
    <property type="protein sequence ID" value="KYH31583.1"/>
    <property type="molecule type" value="Genomic_DNA"/>
</dbReference>
<dbReference type="InterPro" id="IPR039315">
    <property type="entry name" value="CheW"/>
</dbReference>
<reference evidence="2 3" key="1">
    <citation type="submission" date="2016-02" db="EMBL/GenBank/DDBJ databases">
        <title>Genome sequence of Moorella mulderi DSM 14980.</title>
        <authorList>
            <person name="Poehlein A."/>
            <person name="Daniel R."/>
        </authorList>
    </citation>
    <scope>NUCLEOTIDE SEQUENCE [LARGE SCALE GENOMIC DNA]</scope>
    <source>
        <strain evidence="2 3">DSM 14980</strain>
    </source>
</reference>
<evidence type="ECO:0000313" key="2">
    <source>
        <dbReference type="EMBL" id="KYH31583.1"/>
    </source>
</evidence>
<feature type="domain" description="CheW-like" evidence="1">
    <location>
        <begin position="180"/>
        <end position="323"/>
    </location>
</feature>
<dbReference type="RefSeq" id="WP_062284748.1">
    <property type="nucleotide sequence ID" value="NZ_LTBC01000009.1"/>
</dbReference>
<dbReference type="AlphaFoldDB" id="A0A151AVJ5"/>
<comment type="caution">
    <text evidence="2">The sequence shown here is derived from an EMBL/GenBank/DDBJ whole genome shotgun (WGS) entry which is preliminary data.</text>
</comment>
<accession>A0A151AVJ5</accession>
<dbReference type="Pfam" id="PF01584">
    <property type="entry name" value="CheW"/>
    <property type="match status" value="3"/>
</dbReference>
<dbReference type="GO" id="GO:0006935">
    <property type="term" value="P:chemotaxis"/>
    <property type="evidence" value="ECO:0007669"/>
    <property type="project" value="InterPro"/>
</dbReference>
<name>A0A151AVJ5_9FIRM</name>
<keyword evidence="3" id="KW-1185">Reference proteome</keyword>
<dbReference type="PANTHER" id="PTHR22617">
    <property type="entry name" value="CHEMOTAXIS SENSOR HISTIDINE KINASE-RELATED"/>
    <property type="match status" value="1"/>
</dbReference>
<dbReference type="SUPFAM" id="SSF50341">
    <property type="entry name" value="CheW-like"/>
    <property type="match status" value="3"/>
</dbReference>
<dbReference type="InterPro" id="IPR002545">
    <property type="entry name" value="CheW-lke_dom"/>
</dbReference>
<organism evidence="2 3">
    <name type="scientific">Moorella mulderi DSM 14980</name>
    <dbReference type="NCBI Taxonomy" id="1122241"/>
    <lineage>
        <taxon>Bacteria</taxon>
        <taxon>Bacillati</taxon>
        <taxon>Bacillota</taxon>
        <taxon>Clostridia</taxon>
        <taxon>Neomoorellales</taxon>
        <taxon>Neomoorellaceae</taxon>
        <taxon>Neomoorella</taxon>
    </lineage>
</organism>
<dbReference type="PROSITE" id="PS50851">
    <property type="entry name" value="CHEW"/>
    <property type="match status" value="3"/>
</dbReference>
<dbReference type="Proteomes" id="UP000075670">
    <property type="component" value="Unassembled WGS sequence"/>
</dbReference>